<reference evidence="4 5" key="1">
    <citation type="submission" date="2018-08" db="EMBL/GenBank/DDBJ databases">
        <title>Recombination of ecologically and evolutionarily significant loci maintains genetic cohesion in the Pseudomonas syringae species complex.</title>
        <authorList>
            <person name="Dillon M."/>
            <person name="Thakur S."/>
            <person name="Almeida R.N.D."/>
            <person name="Weir B.S."/>
            <person name="Guttman D.S."/>
        </authorList>
    </citation>
    <scope>NUCLEOTIDE SEQUENCE [LARGE SCALE GENOMIC DNA]</scope>
    <source>
        <strain evidence="4 5">ICMP 14479</strain>
    </source>
</reference>
<evidence type="ECO:0000313" key="5">
    <source>
        <dbReference type="Proteomes" id="UP000280395"/>
    </source>
</evidence>
<keyword evidence="2" id="KW-0012">Acyltransferase</keyword>
<dbReference type="GO" id="GO:0016747">
    <property type="term" value="F:acyltransferase activity, transferring groups other than amino-acyl groups"/>
    <property type="evidence" value="ECO:0007669"/>
    <property type="project" value="InterPro"/>
</dbReference>
<dbReference type="Pfam" id="PF00583">
    <property type="entry name" value="Acetyltransf_1"/>
    <property type="match status" value="1"/>
</dbReference>
<evidence type="ECO:0000256" key="2">
    <source>
        <dbReference type="ARBA" id="ARBA00023315"/>
    </source>
</evidence>
<proteinExistence type="predicted"/>
<accession>A0A3M5V4Q0</accession>
<dbReference type="PROSITE" id="PS51186">
    <property type="entry name" value="GNAT"/>
    <property type="match status" value="1"/>
</dbReference>
<keyword evidence="1" id="KW-0808">Transferase</keyword>
<name>A0A3M5V4Q0_PSESX</name>
<evidence type="ECO:0000259" key="3">
    <source>
        <dbReference type="PROSITE" id="PS51186"/>
    </source>
</evidence>
<dbReference type="PANTHER" id="PTHR43877:SF1">
    <property type="entry name" value="ACETYLTRANSFERASE"/>
    <property type="match status" value="1"/>
</dbReference>
<comment type="caution">
    <text evidence="4">The sequence shown here is derived from an EMBL/GenBank/DDBJ whole genome shotgun (WGS) entry which is preliminary data.</text>
</comment>
<dbReference type="CDD" id="cd04301">
    <property type="entry name" value="NAT_SF"/>
    <property type="match status" value="1"/>
</dbReference>
<dbReference type="InterPro" id="IPR000182">
    <property type="entry name" value="GNAT_dom"/>
</dbReference>
<gene>
    <name evidence="4" type="ORF">ALP29_01275</name>
</gene>
<protein>
    <recommendedName>
        <fullName evidence="3">N-acetyltransferase domain-containing protein</fullName>
    </recommendedName>
</protein>
<dbReference type="SUPFAM" id="SSF55729">
    <property type="entry name" value="Acyl-CoA N-acyltransferases (Nat)"/>
    <property type="match status" value="1"/>
</dbReference>
<sequence>MEAGMQVLIRTATPDDVDTLCAIRTSVVQNHLSLEQMAGLGITPQVLSDTLRAAPCGWIAEVDGQAAGFSMVDLDEGEVFAMFVLPSHEKLGLGRQLMAVAEAALFERHDTAYLVTDGRDEIRANGFYQRLGWSVVGPVDGDDVRYEKSRAP</sequence>
<dbReference type="AlphaFoldDB" id="A0A3M5V4Q0"/>
<dbReference type="Proteomes" id="UP000280395">
    <property type="component" value="Unassembled WGS sequence"/>
</dbReference>
<evidence type="ECO:0000313" key="4">
    <source>
        <dbReference type="EMBL" id="RMU52628.1"/>
    </source>
</evidence>
<dbReference type="PANTHER" id="PTHR43877">
    <property type="entry name" value="AMINOALKYLPHOSPHONATE N-ACETYLTRANSFERASE-RELATED-RELATED"/>
    <property type="match status" value="1"/>
</dbReference>
<dbReference type="InterPro" id="IPR050832">
    <property type="entry name" value="Bact_Acetyltransf"/>
</dbReference>
<feature type="domain" description="N-acetyltransferase" evidence="3">
    <location>
        <begin position="7"/>
        <end position="151"/>
    </location>
</feature>
<dbReference type="InterPro" id="IPR016181">
    <property type="entry name" value="Acyl_CoA_acyltransferase"/>
</dbReference>
<dbReference type="Gene3D" id="3.40.630.30">
    <property type="match status" value="1"/>
</dbReference>
<evidence type="ECO:0000256" key="1">
    <source>
        <dbReference type="ARBA" id="ARBA00022679"/>
    </source>
</evidence>
<organism evidence="4 5">
    <name type="scientific">Pseudomonas syringae pv. avii</name>
    <dbReference type="NCBI Taxonomy" id="663959"/>
    <lineage>
        <taxon>Bacteria</taxon>
        <taxon>Pseudomonadati</taxon>
        <taxon>Pseudomonadota</taxon>
        <taxon>Gammaproteobacteria</taxon>
        <taxon>Pseudomonadales</taxon>
        <taxon>Pseudomonadaceae</taxon>
        <taxon>Pseudomonas</taxon>
        <taxon>Pseudomonas syringae</taxon>
    </lineage>
</organism>
<dbReference type="EMBL" id="RBUA01000959">
    <property type="protein sequence ID" value="RMU52628.1"/>
    <property type="molecule type" value="Genomic_DNA"/>
</dbReference>